<reference evidence="9 10" key="1">
    <citation type="submission" date="2021-07" db="EMBL/GenBank/DDBJ databases">
        <title>Paenibacillus radiodurans sp. nov., isolated from the southeastern edge of Tengger Desert.</title>
        <authorList>
            <person name="Zhang G."/>
        </authorList>
    </citation>
    <scope>NUCLEOTIDE SEQUENCE [LARGE SCALE GENOMIC DNA]</scope>
    <source>
        <strain evidence="9 10">CCM 7311</strain>
    </source>
</reference>
<organism evidence="9 10">
    <name type="scientific">Paenibacillus sepulcri</name>
    <dbReference type="NCBI Taxonomy" id="359917"/>
    <lineage>
        <taxon>Bacteria</taxon>
        <taxon>Bacillati</taxon>
        <taxon>Bacillota</taxon>
        <taxon>Bacilli</taxon>
        <taxon>Bacillales</taxon>
        <taxon>Paenibacillaceae</taxon>
        <taxon>Paenibacillus</taxon>
    </lineage>
</organism>
<evidence type="ECO:0000256" key="7">
    <source>
        <dbReference type="RuleBase" id="RU363032"/>
    </source>
</evidence>
<evidence type="ECO:0000256" key="5">
    <source>
        <dbReference type="ARBA" id="ARBA00022989"/>
    </source>
</evidence>
<gene>
    <name evidence="9" type="ORF">K0U00_09955</name>
</gene>
<keyword evidence="10" id="KW-1185">Reference proteome</keyword>
<comment type="subcellular location">
    <subcellularLocation>
        <location evidence="1 7">Cell membrane</location>
        <topology evidence="1 7">Multi-pass membrane protein</topology>
    </subcellularLocation>
</comment>
<keyword evidence="3" id="KW-1003">Cell membrane</keyword>
<evidence type="ECO:0000256" key="2">
    <source>
        <dbReference type="ARBA" id="ARBA00022448"/>
    </source>
</evidence>
<dbReference type="InterPro" id="IPR035906">
    <property type="entry name" value="MetI-like_sf"/>
</dbReference>
<keyword evidence="4 7" id="KW-0812">Transmembrane</keyword>
<comment type="similarity">
    <text evidence="7">Belongs to the binding-protein-dependent transport system permease family.</text>
</comment>
<dbReference type="Pfam" id="PF00528">
    <property type="entry name" value="BPD_transp_1"/>
    <property type="match status" value="1"/>
</dbReference>
<dbReference type="InterPro" id="IPR051393">
    <property type="entry name" value="ABC_transporter_permease"/>
</dbReference>
<feature type="transmembrane region" description="Helical" evidence="7">
    <location>
        <begin position="12"/>
        <end position="32"/>
    </location>
</feature>
<dbReference type="PROSITE" id="PS50928">
    <property type="entry name" value="ABC_TM1"/>
    <property type="match status" value="1"/>
</dbReference>
<keyword evidence="5 7" id="KW-1133">Transmembrane helix</keyword>
<accession>A0ABS7C0G1</accession>
<evidence type="ECO:0000259" key="8">
    <source>
        <dbReference type="PROSITE" id="PS50928"/>
    </source>
</evidence>
<dbReference type="Gene3D" id="1.10.3720.10">
    <property type="entry name" value="MetI-like"/>
    <property type="match status" value="1"/>
</dbReference>
<evidence type="ECO:0000313" key="9">
    <source>
        <dbReference type="EMBL" id="MBW7454353.1"/>
    </source>
</evidence>
<evidence type="ECO:0000313" key="10">
    <source>
        <dbReference type="Proteomes" id="UP001519887"/>
    </source>
</evidence>
<dbReference type="RefSeq" id="WP_210045897.1">
    <property type="nucleotide sequence ID" value="NZ_JBHLVU010000015.1"/>
</dbReference>
<dbReference type="SUPFAM" id="SSF161098">
    <property type="entry name" value="MetI-like"/>
    <property type="match status" value="1"/>
</dbReference>
<keyword evidence="2 7" id="KW-0813">Transport</keyword>
<keyword evidence="6 7" id="KW-0472">Membrane</keyword>
<dbReference type="PANTHER" id="PTHR30193">
    <property type="entry name" value="ABC TRANSPORTER PERMEASE PROTEIN"/>
    <property type="match status" value="1"/>
</dbReference>
<dbReference type="EMBL" id="JAHZIK010000189">
    <property type="protein sequence ID" value="MBW7454353.1"/>
    <property type="molecule type" value="Genomic_DNA"/>
</dbReference>
<evidence type="ECO:0000256" key="1">
    <source>
        <dbReference type="ARBA" id="ARBA00004651"/>
    </source>
</evidence>
<feature type="transmembrane region" description="Helical" evidence="7">
    <location>
        <begin position="264"/>
        <end position="286"/>
    </location>
</feature>
<feature type="transmembrane region" description="Helical" evidence="7">
    <location>
        <begin position="74"/>
        <end position="96"/>
    </location>
</feature>
<evidence type="ECO:0000256" key="6">
    <source>
        <dbReference type="ARBA" id="ARBA00023136"/>
    </source>
</evidence>
<dbReference type="InterPro" id="IPR000515">
    <property type="entry name" value="MetI-like"/>
</dbReference>
<dbReference type="PANTHER" id="PTHR30193:SF37">
    <property type="entry name" value="INNER MEMBRANE ABC TRANSPORTER PERMEASE PROTEIN YCJO"/>
    <property type="match status" value="1"/>
</dbReference>
<name>A0ABS7C0G1_9BACL</name>
<protein>
    <submittedName>
        <fullName evidence="9">Sugar ABC transporter permease</fullName>
    </submittedName>
</protein>
<evidence type="ECO:0000256" key="3">
    <source>
        <dbReference type="ARBA" id="ARBA00022475"/>
    </source>
</evidence>
<proteinExistence type="inferred from homology"/>
<sequence>MPFIKKAIRFKPLLFIAPALFFYIVFLVIPIVRTVQFSFFSWDGASPDMLFVGLDNYARMLEDETFWRSLAHNLFWIVSTVVLPVGVGFILAVLLASHLVKRKVVFRVTYFMPHILSLVAVGIVWNWIYHPAFGVINAFFRSIGLDSLAMPWLGNEHTVLPSLIVAGSWTYYGFCMVIFIAAIQAIDKSYYEVAKIEGAGMLQIFFRITVPLLKNTITLLVLNSLIGSFKVFDIIYLMTKGGPFHSSEVISTYMYAQAFQLNDIGYGSAISIALAAIIALCSIIYIRLAERQG</sequence>
<comment type="caution">
    <text evidence="9">The sequence shown here is derived from an EMBL/GenBank/DDBJ whole genome shotgun (WGS) entry which is preliminary data.</text>
</comment>
<evidence type="ECO:0000256" key="4">
    <source>
        <dbReference type="ARBA" id="ARBA00022692"/>
    </source>
</evidence>
<feature type="domain" description="ABC transmembrane type-1" evidence="8">
    <location>
        <begin position="70"/>
        <end position="285"/>
    </location>
</feature>
<dbReference type="CDD" id="cd06261">
    <property type="entry name" value="TM_PBP2"/>
    <property type="match status" value="1"/>
</dbReference>
<feature type="transmembrane region" description="Helical" evidence="7">
    <location>
        <begin position="159"/>
        <end position="183"/>
    </location>
</feature>
<dbReference type="Proteomes" id="UP001519887">
    <property type="component" value="Unassembled WGS sequence"/>
</dbReference>
<feature type="transmembrane region" description="Helical" evidence="7">
    <location>
        <begin position="204"/>
        <end position="226"/>
    </location>
</feature>
<feature type="transmembrane region" description="Helical" evidence="7">
    <location>
        <begin position="108"/>
        <end position="128"/>
    </location>
</feature>